<evidence type="ECO:0000259" key="9">
    <source>
        <dbReference type="PROSITE" id="PS52029"/>
    </source>
</evidence>
<dbReference type="InterPro" id="IPR036365">
    <property type="entry name" value="PGBD-like_sf"/>
</dbReference>
<evidence type="ECO:0000256" key="1">
    <source>
        <dbReference type="ARBA" id="ARBA00004752"/>
    </source>
</evidence>
<dbReference type="EMBL" id="SLWY01000001">
    <property type="protein sequence ID" value="TCO83771.1"/>
    <property type="molecule type" value="Genomic_DNA"/>
</dbReference>
<gene>
    <name evidence="10" type="ORF">EV699_101155</name>
</gene>
<dbReference type="SUPFAM" id="SSF47090">
    <property type="entry name" value="PGBD-like"/>
    <property type="match status" value="1"/>
</dbReference>
<dbReference type="Gene3D" id="1.10.101.10">
    <property type="entry name" value="PGBD-like superfamily/PGBD"/>
    <property type="match status" value="1"/>
</dbReference>
<dbReference type="GO" id="GO:0004180">
    <property type="term" value="F:carboxypeptidase activity"/>
    <property type="evidence" value="ECO:0007669"/>
    <property type="project" value="UniProtKB-ARBA"/>
</dbReference>
<evidence type="ECO:0000256" key="2">
    <source>
        <dbReference type="ARBA" id="ARBA00005992"/>
    </source>
</evidence>
<feature type="chain" id="PRO_5020803696" evidence="8">
    <location>
        <begin position="27"/>
        <end position="545"/>
    </location>
</feature>
<dbReference type="GO" id="GO:0008360">
    <property type="term" value="P:regulation of cell shape"/>
    <property type="evidence" value="ECO:0007669"/>
    <property type="project" value="UniProtKB-UniRule"/>
</dbReference>
<keyword evidence="5 7" id="KW-0573">Peptidoglycan synthesis</keyword>
<evidence type="ECO:0000256" key="5">
    <source>
        <dbReference type="ARBA" id="ARBA00022984"/>
    </source>
</evidence>
<sequence length="545" mass="59907">MFMSAWVRRVLFGTLCAFVSLGGAHAAPGESPVTAELRGRLQATSTAVDDELRSRPLVARFYGARAWRPAWTDAQGRPGAAVDALYGAVARAGDEGLRPADYHRAALRKLLDGSRGGALGVAQAAELELLATDAYLTYGRHLLGGRLDPQGIDKDWTLKGRSRDLVAVLQQALAQQRVAESLAELAPAYPGYARLREGLARLRQTVAAGGWPAVGALAKGERLEPGVQDPRIAEVRARLLATGELDATQDIGGDVYDPALVAAVKGFQARHGLLEDGVIGGATVLAMNVTARERVAQLELNLERWRWLPADLGSRYILINIPAFELAVFEGNQRVFEARVVVGQQVKPTPVFTGRMQQVVFSPYWNVPRSIATEELLPQLRRNPAKVAGQNIRVLDGSTVVDATAVDWSQVTPANFPYRLRQDPGAANPLGRVKFLFPNRYDVYLHDTSKPGLFERSQRTFSHGCIRVSRPLELAQYLLRHDPKWTREAIDAAAEAGRERVVQLTEEVPVHILYWTAWVDEHGVLQLRNDVYQRDRPVAKALQAT</sequence>
<keyword evidence="6 7" id="KW-0961">Cell wall biogenesis/degradation</keyword>
<feature type="signal peptide" evidence="8">
    <location>
        <begin position="1"/>
        <end position="26"/>
    </location>
</feature>
<dbReference type="PANTHER" id="PTHR41533:SF2">
    <property type="entry name" value="BLR7131 PROTEIN"/>
    <property type="match status" value="1"/>
</dbReference>
<dbReference type="InterPro" id="IPR038063">
    <property type="entry name" value="Transpep_catalytic_dom"/>
</dbReference>
<dbReference type="SUPFAM" id="SSF141523">
    <property type="entry name" value="L,D-transpeptidase catalytic domain-like"/>
    <property type="match status" value="1"/>
</dbReference>
<comment type="caution">
    <text evidence="10">The sequence shown here is derived from an EMBL/GenBank/DDBJ whole genome shotgun (WGS) entry which is preliminary data.</text>
</comment>
<dbReference type="GO" id="GO:0016740">
    <property type="term" value="F:transferase activity"/>
    <property type="evidence" value="ECO:0007669"/>
    <property type="project" value="UniProtKB-KW"/>
</dbReference>
<feature type="active site" description="Nucleophile" evidence="7">
    <location>
        <position position="465"/>
    </location>
</feature>
<dbReference type="Proteomes" id="UP000295765">
    <property type="component" value="Unassembled WGS sequence"/>
</dbReference>
<reference evidence="10 11" key="1">
    <citation type="submission" date="2019-03" db="EMBL/GenBank/DDBJ databases">
        <title>Genomic Encyclopedia of Type Strains, Phase IV (KMG-IV): sequencing the most valuable type-strain genomes for metagenomic binning, comparative biology and taxonomic classification.</title>
        <authorList>
            <person name="Goeker M."/>
        </authorList>
    </citation>
    <scope>NUCLEOTIDE SEQUENCE [LARGE SCALE GENOMIC DNA]</scope>
    <source>
        <strain evidence="10 11">DSM 25287</strain>
    </source>
</reference>
<feature type="domain" description="L,D-TPase catalytic" evidence="9">
    <location>
        <begin position="315"/>
        <end position="491"/>
    </location>
</feature>
<accession>A0A4R2LGB1</accession>
<keyword evidence="8" id="KW-0732">Signal</keyword>
<evidence type="ECO:0000256" key="7">
    <source>
        <dbReference type="PROSITE-ProRule" id="PRU01373"/>
    </source>
</evidence>
<dbReference type="GO" id="GO:0071555">
    <property type="term" value="P:cell wall organization"/>
    <property type="evidence" value="ECO:0007669"/>
    <property type="project" value="UniProtKB-UniRule"/>
</dbReference>
<proteinExistence type="inferred from homology"/>
<organism evidence="10 11">
    <name type="scientific">Plasticicumulans lactativorans</name>
    <dbReference type="NCBI Taxonomy" id="1133106"/>
    <lineage>
        <taxon>Bacteria</taxon>
        <taxon>Pseudomonadati</taxon>
        <taxon>Pseudomonadota</taxon>
        <taxon>Gammaproteobacteria</taxon>
        <taxon>Candidatus Competibacteraceae</taxon>
        <taxon>Plasticicumulans</taxon>
    </lineage>
</organism>
<comment type="similarity">
    <text evidence="2">Belongs to the YkuD family.</text>
</comment>
<dbReference type="Pfam" id="PF20142">
    <property type="entry name" value="Scaffold"/>
    <property type="match status" value="1"/>
</dbReference>
<protein>
    <submittedName>
        <fullName evidence="10">Murein L,D-transpeptidase YcbB/YkuD</fullName>
    </submittedName>
</protein>
<name>A0A4R2LGB1_9GAMM</name>
<comment type="pathway">
    <text evidence="1 7">Cell wall biogenesis; peptidoglycan biosynthesis.</text>
</comment>
<evidence type="ECO:0000256" key="3">
    <source>
        <dbReference type="ARBA" id="ARBA00022679"/>
    </source>
</evidence>
<keyword evidence="11" id="KW-1185">Reference proteome</keyword>
<dbReference type="Pfam" id="PF01471">
    <property type="entry name" value="PG_binding_1"/>
    <property type="match status" value="1"/>
</dbReference>
<dbReference type="CDD" id="cd16913">
    <property type="entry name" value="YkuD_like"/>
    <property type="match status" value="1"/>
</dbReference>
<dbReference type="PANTHER" id="PTHR41533">
    <property type="entry name" value="L,D-TRANSPEPTIDASE HI_1667-RELATED"/>
    <property type="match status" value="1"/>
</dbReference>
<evidence type="ECO:0000313" key="10">
    <source>
        <dbReference type="EMBL" id="TCO83771.1"/>
    </source>
</evidence>
<evidence type="ECO:0000256" key="4">
    <source>
        <dbReference type="ARBA" id="ARBA00022960"/>
    </source>
</evidence>
<dbReference type="Gene3D" id="2.40.440.10">
    <property type="entry name" value="L,D-transpeptidase catalytic domain-like"/>
    <property type="match status" value="1"/>
</dbReference>
<keyword evidence="3" id="KW-0808">Transferase</keyword>
<dbReference type="PROSITE" id="PS52029">
    <property type="entry name" value="LD_TPASE"/>
    <property type="match status" value="1"/>
</dbReference>
<feature type="active site" description="Proton donor/acceptor" evidence="7">
    <location>
        <position position="446"/>
    </location>
</feature>
<dbReference type="Pfam" id="PF03734">
    <property type="entry name" value="YkuD"/>
    <property type="match status" value="1"/>
</dbReference>
<dbReference type="InterPro" id="IPR002477">
    <property type="entry name" value="Peptidoglycan-bd-like"/>
</dbReference>
<dbReference type="InterPro" id="IPR005490">
    <property type="entry name" value="LD_TPept_cat_dom"/>
</dbReference>
<evidence type="ECO:0000256" key="8">
    <source>
        <dbReference type="SAM" id="SignalP"/>
    </source>
</evidence>
<dbReference type="InterPro" id="IPR045380">
    <property type="entry name" value="LD_TPept_scaffold_dom"/>
</dbReference>
<dbReference type="GO" id="GO:0009252">
    <property type="term" value="P:peptidoglycan biosynthetic process"/>
    <property type="evidence" value="ECO:0007669"/>
    <property type="project" value="UniProtKB-UniPathway"/>
</dbReference>
<keyword evidence="4 7" id="KW-0133">Cell shape</keyword>
<dbReference type="UniPathway" id="UPA00219"/>
<evidence type="ECO:0000256" key="6">
    <source>
        <dbReference type="ARBA" id="ARBA00023316"/>
    </source>
</evidence>
<dbReference type="AlphaFoldDB" id="A0A4R2LGB1"/>
<dbReference type="InterPro" id="IPR052905">
    <property type="entry name" value="LD-transpeptidase_YkuD-like"/>
</dbReference>
<dbReference type="InterPro" id="IPR036366">
    <property type="entry name" value="PGBDSf"/>
</dbReference>
<evidence type="ECO:0000313" key="11">
    <source>
        <dbReference type="Proteomes" id="UP000295765"/>
    </source>
</evidence>